<proteinExistence type="predicted"/>
<evidence type="ECO:0000313" key="2">
    <source>
        <dbReference type="Proteomes" id="UP000290932"/>
    </source>
</evidence>
<evidence type="ECO:0000313" key="1">
    <source>
        <dbReference type="EMBL" id="RXE55856.1"/>
    </source>
</evidence>
<dbReference type="Gene3D" id="3.40.50.2000">
    <property type="entry name" value="Glycogen Phosphorylase B"/>
    <property type="match status" value="2"/>
</dbReference>
<dbReference type="EMBL" id="LHQS01000002">
    <property type="protein sequence ID" value="RXE55856.1"/>
    <property type="molecule type" value="Genomic_DNA"/>
</dbReference>
<dbReference type="SUPFAM" id="SSF53756">
    <property type="entry name" value="UDP-Glycosyltransferase/glycogen phosphorylase"/>
    <property type="match status" value="1"/>
</dbReference>
<gene>
    <name evidence="1" type="ORF">ABH15_06445</name>
</gene>
<accession>A0A498H1V6</accession>
<sequence length="422" mass="47873">MSTGGTNRGHEVHAKMNVIILDEHQPEDGRLARHITYLLRHTGDVFRLHFSLFAPTLKPGRFSLYGEKGYRIKPPFSTMRLANVLCFNTMYLFPSLFSPRIQKALEALDVDPAAPTVLHVHDPGLLRVAMMMKRDHLRDAQIVYDRHEFFEVFYKKTRLPVPTIHRMYEILARDSIDGVVHASLGGNSGLGSLFPRAASTQVPNYPLADIYDEACIQEKARSFGSDSSMNLLYIGSLNPHDRDIGLLLKVASEVLGQIPKTTCFIGGPSYGNDAELERMMLPLQEQYGERFRFHQGYVARDTTQRLTERSHVGFLFVKPETTYWITSSPNKLFESLRCGAIPVVRASVESSEEISGCSLLFDRYTPEEEIVTKTRELLSDPERCRGMMEHALSISPNFTFEAVGPRYLTLYTQLLNDRPPVR</sequence>
<evidence type="ECO:0008006" key="3">
    <source>
        <dbReference type="Google" id="ProtNLM"/>
    </source>
</evidence>
<organism evidence="1 2">
    <name type="scientific">Methanoculleus taiwanensis</name>
    <dbReference type="NCBI Taxonomy" id="1550565"/>
    <lineage>
        <taxon>Archaea</taxon>
        <taxon>Methanobacteriati</taxon>
        <taxon>Methanobacteriota</taxon>
        <taxon>Stenosarchaea group</taxon>
        <taxon>Methanomicrobia</taxon>
        <taxon>Methanomicrobiales</taxon>
        <taxon>Methanomicrobiaceae</taxon>
        <taxon>Methanoculleus</taxon>
    </lineage>
</organism>
<reference evidence="1 2" key="1">
    <citation type="journal article" date="2015" name="Int. J. Syst. Evol. Microbiol.">
        <title>Methanoculleus taiwanensis sp. nov., a methanogen isolated from deep marine sediment at the deformation front area near Taiwan.</title>
        <authorList>
            <person name="Weng C.Y."/>
            <person name="Chen S.C."/>
            <person name="Lai M.C."/>
            <person name="Wu S.Y."/>
            <person name="Lin S."/>
            <person name="Yang T.F."/>
            <person name="Chen P.C."/>
        </authorList>
    </citation>
    <scope>NUCLEOTIDE SEQUENCE [LARGE SCALE GENOMIC DNA]</scope>
    <source>
        <strain evidence="1 2">CYW4</strain>
    </source>
</reference>
<protein>
    <recommendedName>
        <fullName evidence="3">Glycosyl transferase family 1 domain-containing protein</fullName>
    </recommendedName>
</protein>
<dbReference type="Proteomes" id="UP000290932">
    <property type="component" value="Unassembled WGS sequence"/>
</dbReference>
<keyword evidence="2" id="KW-1185">Reference proteome</keyword>
<dbReference type="AlphaFoldDB" id="A0A498H1V6"/>
<name>A0A498H1V6_9EURY</name>
<comment type="caution">
    <text evidence="1">The sequence shown here is derived from an EMBL/GenBank/DDBJ whole genome shotgun (WGS) entry which is preliminary data.</text>
</comment>